<protein>
    <submittedName>
        <fullName evidence="3">Uncharacterized protein</fullName>
    </submittedName>
</protein>
<keyword evidence="2" id="KW-0732">Signal</keyword>
<evidence type="ECO:0000256" key="2">
    <source>
        <dbReference type="SAM" id="SignalP"/>
    </source>
</evidence>
<feature type="compositionally biased region" description="Basic residues" evidence="1">
    <location>
        <begin position="28"/>
        <end position="37"/>
    </location>
</feature>
<dbReference type="EMBL" id="AGNL01012696">
    <property type="protein sequence ID" value="EJK67739.1"/>
    <property type="molecule type" value="Genomic_DNA"/>
</dbReference>
<name>K0SS12_THAOC</name>
<sequence>MAFRPRQQLLLVLTTLAMSSALTNSNQRRTRPARRRRNDSPSSSPHSPPGKRPRPGKMSNIIPPLGGVLGAPELPTLVTRDPAIIKRWLAENVPSADPDNDNDGGYSIIGVDVEIIAKPP</sequence>
<reference evidence="3 4" key="1">
    <citation type="journal article" date="2012" name="Genome Biol.">
        <title>Genome and low-iron response of an oceanic diatom adapted to chronic iron limitation.</title>
        <authorList>
            <person name="Lommer M."/>
            <person name="Specht M."/>
            <person name="Roy A.S."/>
            <person name="Kraemer L."/>
            <person name="Andreson R."/>
            <person name="Gutowska M.A."/>
            <person name="Wolf J."/>
            <person name="Bergner S.V."/>
            <person name="Schilhabel M.B."/>
            <person name="Klostermeier U.C."/>
            <person name="Beiko R.G."/>
            <person name="Rosenstiel P."/>
            <person name="Hippler M."/>
            <person name="Laroche J."/>
        </authorList>
    </citation>
    <scope>NUCLEOTIDE SEQUENCE [LARGE SCALE GENOMIC DNA]</scope>
    <source>
        <strain evidence="3 4">CCMP1005</strain>
    </source>
</reference>
<gene>
    <name evidence="3" type="ORF">THAOC_11190</name>
</gene>
<keyword evidence="4" id="KW-1185">Reference proteome</keyword>
<dbReference type="OrthoDB" id="48373at2759"/>
<organism evidence="3 4">
    <name type="scientific">Thalassiosira oceanica</name>
    <name type="common">Marine diatom</name>
    <dbReference type="NCBI Taxonomy" id="159749"/>
    <lineage>
        <taxon>Eukaryota</taxon>
        <taxon>Sar</taxon>
        <taxon>Stramenopiles</taxon>
        <taxon>Ochrophyta</taxon>
        <taxon>Bacillariophyta</taxon>
        <taxon>Coscinodiscophyceae</taxon>
        <taxon>Thalassiosirophycidae</taxon>
        <taxon>Thalassiosirales</taxon>
        <taxon>Thalassiosiraceae</taxon>
        <taxon>Thalassiosira</taxon>
    </lineage>
</organism>
<feature type="chain" id="PRO_5003840258" evidence="2">
    <location>
        <begin position="22"/>
        <end position="120"/>
    </location>
</feature>
<evidence type="ECO:0000313" key="4">
    <source>
        <dbReference type="Proteomes" id="UP000266841"/>
    </source>
</evidence>
<feature type="region of interest" description="Disordered" evidence="1">
    <location>
        <begin position="20"/>
        <end position="64"/>
    </location>
</feature>
<feature type="signal peptide" evidence="2">
    <location>
        <begin position="1"/>
        <end position="21"/>
    </location>
</feature>
<accession>K0SS12</accession>
<feature type="non-terminal residue" evidence="3">
    <location>
        <position position="120"/>
    </location>
</feature>
<proteinExistence type="predicted"/>
<evidence type="ECO:0000256" key="1">
    <source>
        <dbReference type="SAM" id="MobiDB-lite"/>
    </source>
</evidence>
<evidence type="ECO:0000313" key="3">
    <source>
        <dbReference type="EMBL" id="EJK67739.1"/>
    </source>
</evidence>
<comment type="caution">
    <text evidence="3">The sequence shown here is derived from an EMBL/GenBank/DDBJ whole genome shotgun (WGS) entry which is preliminary data.</text>
</comment>
<dbReference type="AlphaFoldDB" id="K0SS12"/>
<dbReference type="Proteomes" id="UP000266841">
    <property type="component" value="Unassembled WGS sequence"/>
</dbReference>